<dbReference type="GO" id="GO:0006355">
    <property type="term" value="P:regulation of DNA-templated transcription"/>
    <property type="evidence" value="ECO:0007669"/>
    <property type="project" value="InterPro"/>
</dbReference>
<evidence type="ECO:0000313" key="2">
    <source>
        <dbReference type="Proteomes" id="UP000184114"/>
    </source>
</evidence>
<dbReference type="PIRSF" id="PIRSF016897">
    <property type="entry name" value="GlpP"/>
    <property type="match status" value="1"/>
</dbReference>
<proteinExistence type="predicted"/>
<accession>A0A1M4S592</accession>
<dbReference type="PANTHER" id="PTHR35787:SF1">
    <property type="entry name" value="GLYCEROL UPTAKE OPERON ANTITERMINATOR REGULATORY PROTEIN"/>
    <property type="match status" value="1"/>
</dbReference>
<dbReference type="GO" id="GO:0006071">
    <property type="term" value="P:glycerol metabolic process"/>
    <property type="evidence" value="ECO:0007669"/>
    <property type="project" value="InterPro"/>
</dbReference>
<name>A0A1M4S592_9FIRM</name>
<sequence length="187" mass="20930">MVHFFDRILRNPIIATVQDLNRLDDALKSPCEIIFLTTGNIFYLKEITNKIRLKNKGIYIYIDSIDGFSKDTLGLEYIIKNISPDGIITEKSHLVKLSKDMGVFTIQRLFISNSYSLNNGISSIKQVRPNAIELLPGIMPKIIKNIIDETKISVIASGLITDKYDLNSSLDAGAIGIATSNKILWDI</sequence>
<dbReference type="STRING" id="1123404.SAMN02745784_00039"/>
<keyword evidence="2" id="KW-1185">Reference proteome</keyword>
<dbReference type="Pfam" id="PF04309">
    <property type="entry name" value="G3P_antiterm"/>
    <property type="match status" value="1"/>
</dbReference>
<dbReference type="Gene3D" id="3.20.20.70">
    <property type="entry name" value="Aldolase class I"/>
    <property type="match status" value="1"/>
</dbReference>
<evidence type="ECO:0000313" key="1">
    <source>
        <dbReference type="EMBL" id="SHE27361.1"/>
    </source>
</evidence>
<dbReference type="InterPro" id="IPR013785">
    <property type="entry name" value="Aldolase_TIM"/>
</dbReference>
<reference evidence="2" key="1">
    <citation type="submission" date="2016-11" db="EMBL/GenBank/DDBJ databases">
        <authorList>
            <person name="Varghese N."/>
            <person name="Submissions S."/>
        </authorList>
    </citation>
    <scope>NUCLEOTIDE SEQUENCE [LARGE SCALE GENOMIC DNA]</scope>
    <source>
        <strain evidence="2">DSM 18095</strain>
    </source>
</reference>
<dbReference type="RefSeq" id="WP_072971428.1">
    <property type="nucleotide sequence ID" value="NZ_FQTY01000001.1"/>
</dbReference>
<dbReference type="InterPro" id="IPR006699">
    <property type="entry name" value="GlpP"/>
</dbReference>
<dbReference type="Proteomes" id="UP000184114">
    <property type="component" value="Unassembled WGS sequence"/>
</dbReference>
<dbReference type="GeneID" id="90994732"/>
<organism evidence="1 2">
    <name type="scientific">Tissierella praeacuta DSM 18095</name>
    <dbReference type="NCBI Taxonomy" id="1123404"/>
    <lineage>
        <taxon>Bacteria</taxon>
        <taxon>Bacillati</taxon>
        <taxon>Bacillota</taxon>
        <taxon>Tissierellia</taxon>
        <taxon>Tissierellales</taxon>
        <taxon>Tissierellaceae</taxon>
        <taxon>Tissierella</taxon>
    </lineage>
</organism>
<dbReference type="SUPFAM" id="SSF110391">
    <property type="entry name" value="GlpP-like"/>
    <property type="match status" value="1"/>
</dbReference>
<dbReference type="PANTHER" id="PTHR35787">
    <property type="entry name" value="GLYCEROL UPTAKE OPERON ANTITERMINATOR REGULATORY PROTEIN"/>
    <property type="match status" value="1"/>
</dbReference>
<protein>
    <submittedName>
        <fullName evidence="1">Glycerol uptake operon antiterminator</fullName>
    </submittedName>
</protein>
<dbReference type="AlphaFoldDB" id="A0A1M4S592"/>
<dbReference type="EMBL" id="FQTY01000001">
    <property type="protein sequence ID" value="SHE27361.1"/>
    <property type="molecule type" value="Genomic_DNA"/>
</dbReference>
<gene>
    <name evidence="1" type="ORF">SAMN02745784_00039</name>
</gene>